<organism evidence="1">
    <name type="scientific">marine sediment metagenome</name>
    <dbReference type="NCBI Taxonomy" id="412755"/>
    <lineage>
        <taxon>unclassified sequences</taxon>
        <taxon>metagenomes</taxon>
        <taxon>ecological metagenomes</taxon>
    </lineage>
</organism>
<gene>
    <name evidence="1" type="ORF">LCGC14_1129290</name>
</gene>
<reference evidence="1" key="1">
    <citation type="journal article" date="2015" name="Nature">
        <title>Complex archaea that bridge the gap between prokaryotes and eukaryotes.</title>
        <authorList>
            <person name="Spang A."/>
            <person name="Saw J.H."/>
            <person name="Jorgensen S.L."/>
            <person name="Zaremba-Niedzwiedzka K."/>
            <person name="Martijn J."/>
            <person name="Lind A.E."/>
            <person name="van Eijk R."/>
            <person name="Schleper C."/>
            <person name="Guy L."/>
            <person name="Ettema T.J."/>
        </authorList>
    </citation>
    <scope>NUCLEOTIDE SEQUENCE</scope>
</reference>
<comment type="caution">
    <text evidence="1">The sequence shown here is derived from an EMBL/GenBank/DDBJ whole genome shotgun (WGS) entry which is preliminary data.</text>
</comment>
<sequence length="41" mass="4815">MKLTNNTTPQARNYQCEKCKGIKCHKNMAGERFCYDCEDLE</sequence>
<protein>
    <submittedName>
        <fullName evidence="1">Uncharacterized protein</fullName>
    </submittedName>
</protein>
<evidence type="ECO:0000313" key="1">
    <source>
        <dbReference type="EMBL" id="KKN01271.1"/>
    </source>
</evidence>
<accession>A0A0F9PJV1</accession>
<proteinExistence type="predicted"/>
<name>A0A0F9PJV1_9ZZZZ</name>
<dbReference type="AlphaFoldDB" id="A0A0F9PJV1"/>
<dbReference type="EMBL" id="LAZR01005279">
    <property type="protein sequence ID" value="KKN01271.1"/>
    <property type="molecule type" value="Genomic_DNA"/>
</dbReference>